<comment type="caution">
    <text evidence="3">The sequence shown here is derived from an EMBL/GenBank/DDBJ whole genome shotgun (WGS) entry which is preliminary data.</text>
</comment>
<feature type="transmembrane region" description="Helical" evidence="1">
    <location>
        <begin position="75"/>
        <end position="93"/>
    </location>
</feature>
<evidence type="ECO:0000259" key="2">
    <source>
        <dbReference type="Pfam" id="PF21143"/>
    </source>
</evidence>
<dbReference type="EMBL" id="PKPP01001669">
    <property type="protein sequence ID" value="PWA80820.1"/>
    <property type="molecule type" value="Genomic_DNA"/>
</dbReference>
<evidence type="ECO:0000256" key="1">
    <source>
        <dbReference type="SAM" id="Phobius"/>
    </source>
</evidence>
<organism evidence="3 4">
    <name type="scientific">Artemisia annua</name>
    <name type="common">Sweet wormwood</name>
    <dbReference type="NCBI Taxonomy" id="35608"/>
    <lineage>
        <taxon>Eukaryota</taxon>
        <taxon>Viridiplantae</taxon>
        <taxon>Streptophyta</taxon>
        <taxon>Embryophyta</taxon>
        <taxon>Tracheophyta</taxon>
        <taxon>Spermatophyta</taxon>
        <taxon>Magnoliopsida</taxon>
        <taxon>eudicotyledons</taxon>
        <taxon>Gunneridae</taxon>
        <taxon>Pentapetalae</taxon>
        <taxon>asterids</taxon>
        <taxon>campanulids</taxon>
        <taxon>Asterales</taxon>
        <taxon>Asteraceae</taxon>
        <taxon>Asteroideae</taxon>
        <taxon>Anthemideae</taxon>
        <taxon>Artemisiinae</taxon>
        <taxon>Artemisia</taxon>
    </lineage>
</organism>
<protein>
    <submittedName>
        <fullName evidence="3">Intron-binding protein aquarius</fullName>
    </submittedName>
</protein>
<evidence type="ECO:0000313" key="3">
    <source>
        <dbReference type="EMBL" id="PWA80820.1"/>
    </source>
</evidence>
<dbReference type="Proteomes" id="UP000245207">
    <property type="component" value="Unassembled WGS sequence"/>
</dbReference>
<dbReference type="AlphaFoldDB" id="A0A2U1P548"/>
<evidence type="ECO:0000313" key="4">
    <source>
        <dbReference type="Proteomes" id="UP000245207"/>
    </source>
</evidence>
<dbReference type="OrthoDB" id="1879at2759"/>
<keyword evidence="4" id="KW-1185">Reference proteome</keyword>
<proteinExistence type="predicted"/>
<name>A0A2U1P548_ARTAN</name>
<dbReference type="Pfam" id="PF21143">
    <property type="entry name" value="Aquarius_N_2nd"/>
    <property type="match status" value="1"/>
</dbReference>
<keyword evidence="1" id="KW-1133">Transmembrane helix</keyword>
<keyword evidence="1" id="KW-0812">Transmembrane</keyword>
<gene>
    <name evidence="3" type="ORF">CTI12_AA193170</name>
</gene>
<keyword evidence="1" id="KW-0472">Membrane</keyword>
<dbReference type="InterPro" id="IPR048966">
    <property type="entry name" value="Aquarius_b-barrel"/>
</dbReference>
<dbReference type="STRING" id="35608.A0A2U1P548"/>
<feature type="domain" description="RNA helicase aquarius beta-barrel" evidence="2">
    <location>
        <begin position="126"/>
        <end position="193"/>
    </location>
</feature>
<accession>A0A2U1P548</accession>
<sequence length="203" mass="23328">MTKYGIQLVICAYERVVSLLNGYLLSDQCRLLFIHFILLGCLLVNGSDTLSLVMGQAQYTSTIYPSNLNKKLKKVRVIPIAASVLQVVFNIFNGSRKNFNLFRLESTYEIREDIQEAVPHLLAHTNNQGQHAFRGWSRIVVPIQEFKITEVKQPNIAEVKPSSVTAEVTFSISSYREQIRSEWNALKEHMCYFCFVYVHLLNH</sequence>
<reference evidence="3 4" key="1">
    <citation type="journal article" date="2018" name="Mol. Plant">
        <title>The genome of Artemisia annua provides insight into the evolution of Asteraceae family and artemisinin biosynthesis.</title>
        <authorList>
            <person name="Shen Q."/>
            <person name="Zhang L."/>
            <person name="Liao Z."/>
            <person name="Wang S."/>
            <person name="Yan T."/>
            <person name="Shi P."/>
            <person name="Liu M."/>
            <person name="Fu X."/>
            <person name="Pan Q."/>
            <person name="Wang Y."/>
            <person name="Lv Z."/>
            <person name="Lu X."/>
            <person name="Zhang F."/>
            <person name="Jiang W."/>
            <person name="Ma Y."/>
            <person name="Chen M."/>
            <person name="Hao X."/>
            <person name="Li L."/>
            <person name="Tang Y."/>
            <person name="Lv G."/>
            <person name="Zhou Y."/>
            <person name="Sun X."/>
            <person name="Brodelius P.E."/>
            <person name="Rose J.K.C."/>
            <person name="Tang K."/>
        </authorList>
    </citation>
    <scope>NUCLEOTIDE SEQUENCE [LARGE SCALE GENOMIC DNA]</scope>
    <source>
        <strain evidence="4">cv. Huhao1</strain>
        <tissue evidence="3">Leaf</tissue>
    </source>
</reference>
<feature type="transmembrane region" description="Helical" evidence="1">
    <location>
        <begin position="32"/>
        <end position="55"/>
    </location>
</feature>